<dbReference type="GO" id="GO:0046872">
    <property type="term" value="F:metal ion binding"/>
    <property type="evidence" value="ECO:0007669"/>
    <property type="project" value="UniProtKB-KW"/>
</dbReference>
<dbReference type="SUPFAM" id="SSF53920">
    <property type="entry name" value="Fe-only hydrogenase"/>
    <property type="match status" value="1"/>
</dbReference>
<evidence type="ECO:0000256" key="10">
    <source>
        <dbReference type="ARBA" id="ARBA00042668"/>
    </source>
</evidence>
<evidence type="ECO:0000256" key="8">
    <source>
        <dbReference type="ARBA" id="ARBA00041553"/>
    </source>
</evidence>
<evidence type="ECO:0000256" key="7">
    <source>
        <dbReference type="ARBA" id="ARBA00039851"/>
    </source>
</evidence>
<evidence type="ECO:0000256" key="11">
    <source>
        <dbReference type="ARBA" id="ARBA00046384"/>
    </source>
</evidence>
<dbReference type="GeneTree" id="ENSGT00940000153514"/>
<evidence type="ECO:0000256" key="3">
    <source>
        <dbReference type="ARBA" id="ARBA00022723"/>
    </source>
</evidence>
<keyword evidence="3" id="KW-0479">Metal-binding</keyword>
<dbReference type="InterPro" id="IPR050340">
    <property type="entry name" value="Cytosolic_Fe-S_CAF"/>
</dbReference>
<dbReference type="Proteomes" id="UP000001073">
    <property type="component" value="Chromosome 18"/>
</dbReference>
<dbReference type="InterPro" id="IPR004108">
    <property type="entry name" value="Fe_hydrogenase_lsu_C"/>
</dbReference>
<organism evidence="14 15">
    <name type="scientific">Nomascus leucogenys</name>
    <name type="common">Northern white-cheeked gibbon</name>
    <name type="synonym">Hylobates leucogenys</name>
    <dbReference type="NCBI Taxonomy" id="61853"/>
    <lineage>
        <taxon>Eukaryota</taxon>
        <taxon>Metazoa</taxon>
        <taxon>Chordata</taxon>
        <taxon>Craniata</taxon>
        <taxon>Vertebrata</taxon>
        <taxon>Euteleostomi</taxon>
        <taxon>Mammalia</taxon>
        <taxon>Eutheria</taxon>
        <taxon>Euarchontoglires</taxon>
        <taxon>Primates</taxon>
        <taxon>Haplorrhini</taxon>
        <taxon>Catarrhini</taxon>
        <taxon>Hylobatidae</taxon>
        <taxon>Nomascus</taxon>
    </lineage>
</organism>
<dbReference type="Gene3D" id="3.40.950.10">
    <property type="entry name" value="Fe-only Hydrogenase (Larger Subunit), Chain L, domain 3"/>
    <property type="match status" value="1"/>
</dbReference>
<reference evidence="14 15" key="1">
    <citation type="submission" date="2012-10" db="EMBL/GenBank/DDBJ databases">
        <authorList>
            <consortium name="Gibbon Genome Sequencing Consortium"/>
        </authorList>
    </citation>
    <scope>NUCLEOTIDE SEQUENCE [LARGE SCALE GENOMIC DNA]</scope>
</reference>
<name>G1RA79_NOMLE</name>
<dbReference type="PANTHER" id="PTHR11615">
    <property type="entry name" value="NITRATE, FORMATE, IRON DEHYDROGENASE"/>
    <property type="match status" value="1"/>
</dbReference>
<evidence type="ECO:0000256" key="4">
    <source>
        <dbReference type="ARBA" id="ARBA00023004"/>
    </source>
</evidence>
<dbReference type="GO" id="GO:0002244">
    <property type="term" value="P:hematopoietic progenitor cell differentiation"/>
    <property type="evidence" value="ECO:0007669"/>
    <property type="project" value="Ensembl"/>
</dbReference>
<protein>
    <recommendedName>
        <fullName evidence="7">Cytosolic iron-sulfur assembly component 3</fullName>
    </recommendedName>
    <alternativeName>
        <fullName evidence="9">Cytosolic Fe-S cluster assembly factor NARFL</fullName>
    </alternativeName>
    <alternativeName>
        <fullName evidence="10">Iron-only hydrogenase-like protein 1</fullName>
    </alternativeName>
    <alternativeName>
        <fullName evidence="8">Nuclear prelamin A recognition factor-like protein</fullName>
    </alternativeName>
</protein>
<evidence type="ECO:0000313" key="15">
    <source>
        <dbReference type="Proteomes" id="UP000001073"/>
    </source>
</evidence>
<dbReference type="Gene3D" id="3.40.50.1780">
    <property type="match status" value="1"/>
</dbReference>
<dbReference type="EMBL" id="ADFV01048002">
    <property type="status" value="NOT_ANNOTATED_CDS"/>
    <property type="molecule type" value="Genomic_DNA"/>
</dbReference>
<dbReference type="InParanoid" id="G1RA79"/>
<dbReference type="eggNOG" id="KOG2439">
    <property type="taxonomic scope" value="Eukaryota"/>
</dbReference>
<proteinExistence type="inferred from homology"/>
<dbReference type="FunFam" id="3.30.70.20:FF:000042">
    <property type="entry name" value="Cytosolic Fe-S cluster assembly factor NAR1"/>
    <property type="match status" value="1"/>
</dbReference>
<dbReference type="GO" id="GO:0010468">
    <property type="term" value="P:regulation of gene expression"/>
    <property type="evidence" value="ECO:0007669"/>
    <property type="project" value="Ensembl"/>
</dbReference>
<evidence type="ECO:0000256" key="6">
    <source>
        <dbReference type="ARBA" id="ARBA00037412"/>
    </source>
</evidence>
<keyword evidence="15" id="KW-1185">Reference proteome</keyword>
<dbReference type="InterPro" id="IPR009016">
    <property type="entry name" value="Fe_hydrogenase"/>
</dbReference>
<dbReference type="OMA" id="GYLHHVL"/>
<comment type="similarity">
    <text evidence="1">Belongs to the NARF family.</text>
</comment>
<dbReference type="EMBL" id="ADFV01048000">
    <property type="status" value="NOT_ANNOTATED_CDS"/>
    <property type="molecule type" value="Genomic_DNA"/>
</dbReference>
<reference evidence="14" key="3">
    <citation type="submission" date="2025-09" db="UniProtKB">
        <authorList>
            <consortium name="Ensembl"/>
        </authorList>
    </citation>
    <scope>IDENTIFICATION</scope>
</reference>
<feature type="domain" description="Iron hydrogenase small subunit" evidence="13">
    <location>
        <begin position="409"/>
        <end position="465"/>
    </location>
</feature>
<dbReference type="InterPro" id="IPR003149">
    <property type="entry name" value="Fe_hydrogenase_ssu"/>
</dbReference>
<dbReference type="GO" id="GO:0051539">
    <property type="term" value="F:4 iron, 4 sulfur cluster binding"/>
    <property type="evidence" value="ECO:0007669"/>
    <property type="project" value="UniProtKB-KW"/>
</dbReference>
<dbReference type="Pfam" id="PF02906">
    <property type="entry name" value="Fe_hyd_lg_C"/>
    <property type="match status" value="1"/>
</dbReference>
<evidence type="ECO:0000313" key="14">
    <source>
        <dbReference type="Ensembl" id="ENSNLEP00000010126.2"/>
    </source>
</evidence>
<dbReference type="EMBL" id="ADFV01047999">
    <property type="status" value="NOT_ANNOTATED_CDS"/>
    <property type="molecule type" value="Genomic_DNA"/>
</dbReference>
<keyword evidence="2" id="KW-0004">4Fe-4S</keyword>
<dbReference type="EMBL" id="ADFV01048001">
    <property type="status" value="NOT_ANNOTATED_CDS"/>
    <property type="molecule type" value="Genomic_DNA"/>
</dbReference>
<dbReference type="GO" id="GO:0016226">
    <property type="term" value="P:iron-sulfur cluster assembly"/>
    <property type="evidence" value="ECO:0007669"/>
    <property type="project" value="Ensembl"/>
</dbReference>
<keyword evidence="5" id="KW-0411">Iron-sulfur</keyword>
<dbReference type="AlphaFoldDB" id="G1RA79"/>
<feature type="region of interest" description="Disordered" evidence="12">
    <location>
        <begin position="289"/>
        <end position="316"/>
    </location>
</feature>
<dbReference type="GO" id="GO:0097361">
    <property type="term" value="C:cytosolic [4Fe-4S] assembly targeting complex"/>
    <property type="evidence" value="ECO:0007669"/>
    <property type="project" value="Ensembl"/>
</dbReference>
<accession>G1RA79</accession>
<dbReference type="FunCoup" id="G1RA79">
    <property type="interactions" value="154"/>
</dbReference>
<evidence type="ECO:0000256" key="9">
    <source>
        <dbReference type="ARBA" id="ARBA00041671"/>
    </source>
</evidence>
<dbReference type="Pfam" id="PF02256">
    <property type="entry name" value="Fe_hyd_SSU"/>
    <property type="match status" value="1"/>
</dbReference>
<evidence type="ECO:0000256" key="1">
    <source>
        <dbReference type="ARBA" id="ARBA00006596"/>
    </source>
</evidence>
<dbReference type="SMART" id="SM00902">
    <property type="entry name" value="Fe_hyd_SSU"/>
    <property type="match status" value="1"/>
</dbReference>
<keyword evidence="4" id="KW-0408">Iron</keyword>
<sequence>MASPFSGALQLTDLDDFIGPSQECIKPVKVEKRAGSGVAKIRIEDDGSYFQVNQDGGTRRLEKAKVSLNDCLACSGCITSAETVLITQQSHEELKKVLDANKMAAPSQQRLVVVSVSPQSRASLAARFQLNPTDTARKLTSFFKKIGVHFVFDTAFSRHFSLLESQREFVQRFQRQADCRQALPLLASACPGWICYAEKTHGSFILPHISTARSPQQVMGSLVKDFFAQQQRLTPDKIYHVTVMPCYDKKLEASRPDFFNQEHQTRDVDCVLTTGEVLRLLEEEGVSLPDLLTSPSGQYSGASAEEPTSHRGGGSGGYLEHVFRHAARELFGIHVTNPTCAPPRNKDFQEVTLEKEGQVLLHFAMVYGFRNIQNLVQRLKRGRCPYHYVEVMACPSGCLNGGGQLQAPDRPSRELLQHVERLYGMVRAEAPEDAPGVQELYTHWLQGTDSECAGRLLHTQYHAVEKASTGLGIRW</sequence>
<comment type="function">
    <text evidence="6">Component of the cytosolic iron-sulfur protein assembly (CIA) complex, a multiprotein complex that mediates the incorporation of iron-sulfur cluster into extramitochondrial Fe/S proteins. Seems to negatively regulate the level of HIF1A expression, although this effect could be indirect.</text>
</comment>
<gene>
    <name evidence="14" type="primary">CIAO3</name>
</gene>
<evidence type="ECO:0000259" key="13">
    <source>
        <dbReference type="SMART" id="SM00902"/>
    </source>
</evidence>
<dbReference type="STRING" id="61853.ENSNLEP00000010126"/>
<dbReference type="GO" id="GO:0001666">
    <property type="term" value="P:response to hypoxia"/>
    <property type="evidence" value="ECO:0007669"/>
    <property type="project" value="Ensembl"/>
</dbReference>
<dbReference type="GO" id="GO:0032364">
    <property type="term" value="P:intracellular oxygen homeostasis"/>
    <property type="evidence" value="ECO:0007669"/>
    <property type="project" value="Ensembl"/>
</dbReference>
<comment type="subunit">
    <text evidence="11">External component of the CIA complex. In the CIA complex, interacts directly with CIAO1 and MMS19.</text>
</comment>
<evidence type="ECO:0000256" key="5">
    <source>
        <dbReference type="ARBA" id="ARBA00023014"/>
    </source>
</evidence>
<reference evidence="14" key="2">
    <citation type="submission" date="2025-08" db="UniProtKB">
        <authorList>
            <consortium name="Ensembl"/>
        </authorList>
    </citation>
    <scope>IDENTIFICATION</scope>
</reference>
<evidence type="ECO:0000256" key="2">
    <source>
        <dbReference type="ARBA" id="ARBA00022485"/>
    </source>
</evidence>
<dbReference type="HOGENOM" id="CLU_018240_0_0_1"/>
<evidence type="ECO:0000256" key="12">
    <source>
        <dbReference type="SAM" id="MobiDB-lite"/>
    </source>
</evidence>
<dbReference type="Ensembl" id="ENSNLET00000010626.3">
    <property type="protein sequence ID" value="ENSNLEP00000010126.2"/>
    <property type="gene ID" value="ENSNLEG00000008292.3"/>
</dbReference>